<evidence type="ECO:0000256" key="7">
    <source>
        <dbReference type="ARBA" id="ARBA00022723"/>
    </source>
</evidence>
<comment type="similarity">
    <text evidence="4">Belongs to the neutral sphingomyelinase family.</text>
</comment>
<organism evidence="16 17">
    <name type="scientific">Actinia tenebrosa</name>
    <name type="common">Australian red waratah sea anemone</name>
    <dbReference type="NCBI Taxonomy" id="6105"/>
    <lineage>
        <taxon>Eukaryota</taxon>
        <taxon>Metazoa</taxon>
        <taxon>Cnidaria</taxon>
        <taxon>Anthozoa</taxon>
        <taxon>Hexacorallia</taxon>
        <taxon>Actiniaria</taxon>
        <taxon>Actiniidae</taxon>
        <taxon>Actinia</taxon>
    </lineage>
</organism>
<evidence type="ECO:0000313" key="16">
    <source>
        <dbReference type="Proteomes" id="UP000515163"/>
    </source>
</evidence>
<comment type="subcellular location">
    <subcellularLocation>
        <location evidence="1">Membrane</location>
        <topology evidence="1">Multi-pass membrane protein</topology>
    </subcellularLocation>
</comment>
<dbReference type="EC" id="3.1.4.12" evidence="5"/>
<keyword evidence="11 14" id="KW-1133">Transmembrane helix</keyword>
<dbReference type="PANTHER" id="PTHR16320:SF24">
    <property type="entry name" value="PHOSPHODIESTERASE, PUTATIVE-RELATED"/>
    <property type="match status" value="1"/>
</dbReference>
<evidence type="ECO:0000256" key="4">
    <source>
        <dbReference type="ARBA" id="ARBA00006335"/>
    </source>
</evidence>
<evidence type="ECO:0000256" key="13">
    <source>
        <dbReference type="ARBA" id="ARBA00023136"/>
    </source>
</evidence>
<accession>A0A6P8J547</accession>
<dbReference type="InterPro" id="IPR005135">
    <property type="entry name" value="Endo/exonuclease/phosphatase"/>
</dbReference>
<dbReference type="GO" id="GO:0006665">
    <property type="term" value="P:sphingolipid metabolic process"/>
    <property type="evidence" value="ECO:0007669"/>
    <property type="project" value="UniProtKB-KW"/>
</dbReference>
<keyword evidence="6 14" id="KW-0812">Transmembrane</keyword>
<evidence type="ECO:0000256" key="9">
    <source>
        <dbReference type="ARBA" id="ARBA00022842"/>
    </source>
</evidence>
<keyword evidence="8" id="KW-0378">Hydrolase</keyword>
<gene>
    <name evidence="17" type="primary">LOC116308496</name>
</gene>
<dbReference type="InterPro" id="IPR036691">
    <property type="entry name" value="Endo/exonu/phosph_ase_sf"/>
</dbReference>
<evidence type="ECO:0000256" key="10">
    <source>
        <dbReference type="ARBA" id="ARBA00022919"/>
    </source>
</evidence>
<dbReference type="GO" id="GO:0016020">
    <property type="term" value="C:membrane"/>
    <property type="evidence" value="ECO:0007669"/>
    <property type="project" value="UniProtKB-SubCell"/>
</dbReference>
<dbReference type="InterPro" id="IPR038772">
    <property type="entry name" value="Sph/SMPD2-like"/>
</dbReference>
<dbReference type="GO" id="GO:0046872">
    <property type="term" value="F:metal ion binding"/>
    <property type="evidence" value="ECO:0007669"/>
    <property type="project" value="UniProtKB-KW"/>
</dbReference>
<evidence type="ECO:0000259" key="15">
    <source>
        <dbReference type="Pfam" id="PF03372"/>
    </source>
</evidence>
<evidence type="ECO:0000313" key="17">
    <source>
        <dbReference type="RefSeq" id="XP_031574787.1"/>
    </source>
</evidence>
<reference evidence="17" key="1">
    <citation type="submission" date="2025-08" db="UniProtKB">
        <authorList>
            <consortium name="RefSeq"/>
        </authorList>
    </citation>
    <scope>IDENTIFICATION</scope>
    <source>
        <tissue evidence="17">Tentacle</tissue>
    </source>
</reference>
<feature type="transmembrane region" description="Helical" evidence="14">
    <location>
        <begin position="369"/>
        <end position="390"/>
    </location>
</feature>
<keyword evidence="9" id="KW-0460">Magnesium</keyword>
<evidence type="ECO:0000256" key="2">
    <source>
        <dbReference type="ARBA" id="ARBA00004760"/>
    </source>
</evidence>
<feature type="transmembrane region" description="Helical" evidence="14">
    <location>
        <begin position="337"/>
        <end position="363"/>
    </location>
</feature>
<comment type="pathway">
    <text evidence="2">Lipid metabolism; sphingolipid metabolism.</text>
</comment>
<keyword evidence="13 14" id="KW-0472">Membrane</keyword>
<keyword evidence="7" id="KW-0479">Metal-binding</keyword>
<dbReference type="Proteomes" id="UP000515163">
    <property type="component" value="Unplaced"/>
</dbReference>
<evidence type="ECO:0000256" key="6">
    <source>
        <dbReference type="ARBA" id="ARBA00022692"/>
    </source>
</evidence>
<keyword evidence="10" id="KW-0746">Sphingolipid metabolism</keyword>
<evidence type="ECO:0000256" key="12">
    <source>
        <dbReference type="ARBA" id="ARBA00023098"/>
    </source>
</evidence>
<dbReference type="AlphaFoldDB" id="A0A6P8J547"/>
<sequence length="414" mass="47164">MEESRGDRGKIKVLTLNCWGIPYVSSDVKKRFTYIAKELASGKYDIVSLQEVWSQTDYEYVAKKVTEVLPYAVYFHSGVIGSGVCVFSKYPITDTFNYRYSLSGYMYMIHHGDWFGGKSASYCLIDHPMHPIYLFTTHLHAEYNRQNDSYLGHRTVQAFQLSEFINYLTKPSDCVIVCGDMNTEPTDTCYRVIKHLPDLTDTWDVAGQKGDFHGNTCDLSTNSYTTIKLDKELRGGSKDGKRIDYVFYRAPPGTIRCVEHMVTMGKIPGEDLSYSDHEGVLATFIVDDDTSSIDSSAVDGDEKESLKKKCEEVLQEIMNVTQHEIDSISNARLTTCLLIFLLAVFIFSPLVYSAGFSSAFHILRPLGKMVYVLRFLSTVFLTGVLFYVIFNSRDELKAYQNVQHEVKLQMKYKK</sequence>
<protein>
    <recommendedName>
        <fullName evidence="5">sphingomyelin phosphodiesterase</fullName>
        <ecNumber evidence="5">3.1.4.12</ecNumber>
    </recommendedName>
</protein>
<dbReference type="Gene3D" id="3.60.10.10">
    <property type="entry name" value="Endonuclease/exonuclease/phosphatase"/>
    <property type="match status" value="1"/>
</dbReference>
<dbReference type="GO" id="GO:0004767">
    <property type="term" value="F:sphingomyelin phosphodiesterase activity"/>
    <property type="evidence" value="ECO:0007669"/>
    <property type="project" value="UniProtKB-EC"/>
</dbReference>
<dbReference type="PANTHER" id="PTHR16320">
    <property type="entry name" value="SPHINGOMYELINASE FAMILY MEMBER"/>
    <property type="match status" value="1"/>
</dbReference>
<evidence type="ECO:0000256" key="14">
    <source>
        <dbReference type="SAM" id="Phobius"/>
    </source>
</evidence>
<name>A0A6P8J547_ACTTE</name>
<dbReference type="Pfam" id="PF03372">
    <property type="entry name" value="Exo_endo_phos"/>
    <property type="match status" value="1"/>
</dbReference>
<dbReference type="InParanoid" id="A0A6P8J547"/>
<keyword evidence="16" id="KW-1185">Reference proteome</keyword>
<comment type="pathway">
    <text evidence="3">Sphingolipid metabolism.</text>
</comment>
<evidence type="ECO:0000256" key="5">
    <source>
        <dbReference type="ARBA" id="ARBA00012369"/>
    </source>
</evidence>
<evidence type="ECO:0000256" key="11">
    <source>
        <dbReference type="ARBA" id="ARBA00022989"/>
    </source>
</evidence>
<evidence type="ECO:0000256" key="1">
    <source>
        <dbReference type="ARBA" id="ARBA00004141"/>
    </source>
</evidence>
<feature type="domain" description="Endonuclease/exonuclease/phosphatase" evidence="15">
    <location>
        <begin position="14"/>
        <end position="277"/>
    </location>
</feature>
<dbReference type="RefSeq" id="XP_031574787.1">
    <property type="nucleotide sequence ID" value="XM_031718927.1"/>
</dbReference>
<dbReference type="OrthoDB" id="387657at2759"/>
<dbReference type="GeneID" id="116308496"/>
<proteinExistence type="inferred from homology"/>
<evidence type="ECO:0000256" key="3">
    <source>
        <dbReference type="ARBA" id="ARBA00004991"/>
    </source>
</evidence>
<dbReference type="FunCoup" id="A0A6P8J547">
    <property type="interactions" value="760"/>
</dbReference>
<dbReference type="KEGG" id="aten:116308496"/>
<keyword evidence="12" id="KW-0443">Lipid metabolism</keyword>
<evidence type="ECO:0000256" key="8">
    <source>
        <dbReference type="ARBA" id="ARBA00022801"/>
    </source>
</evidence>
<dbReference type="SUPFAM" id="SSF56219">
    <property type="entry name" value="DNase I-like"/>
    <property type="match status" value="1"/>
</dbReference>